<evidence type="ECO:0000256" key="4">
    <source>
        <dbReference type="ARBA" id="ARBA00023163"/>
    </source>
</evidence>
<dbReference type="SUPFAM" id="SSF46785">
    <property type="entry name" value="Winged helix' DNA-binding domain"/>
    <property type="match status" value="1"/>
</dbReference>
<dbReference type="EMBL" id="QUBG01000001">
    <property type="protein sequence ID" value="TPR46063.1"/>
    <property type="molecule type" value="Genomic_DNA"/>
</dbReference>
<comment type="caution">
    <text evidence="6">The sequence shown here is derived from an EMBL/GenBank/DDBJ whole genome shotgun (WGS) entry which is preliminary data.</text>
</comment>
<dbReference type="AlphaFoldDB" id="A0A9Q8MUA3"/>
<feature type="domain" description="HTH lysR-type" evidence="5">
    <location>
        <begin position="1"/>
        <end position="58"/>
    </location>
</feature>
<dbReference type="GO" id="GO:0000976">
    <property type="term" value="F:transcription cis-regulatory region binding"/>
    <property type="evidence" value="ECO:0007669"/>
    <property type="project" value="TreeGrafter"/>
</dbReference>
<evidence type="ECO:0000256" key="1">
    <source>
        <dbReference type="ARBA" id="ARBA00009437"/>
    </source>
</evidence>
<evidence type="ECO:0000256" key="2">
    <source>
        <dbReference type="ARBA" id="ARBA00023015"/>
    </source>
</evidence>
<dbReference type="InterPro" id="IPR036390">
    <property type="entry name" value="WH_DNA-bd_sf"/>
</dbReference>
<dbReference type="PANTHER" id="PTHR30126:SF40">
    <property type="entry name" value="HTH-TYPE TRANSCRIPTIONAL REGULATOR GLTR"/>
    <property type="match status" value="1"/>
</dbReference>
<evidence type="ECO:0000259" key="5">
    <source>
        <dbReference type="PROSITE" id="PS50931"/>
    </source>
</evidence>
<dbReference type="SUPFAM" id="SSF53850">
    <property type="entry name" value="Periplasmic binding protein-like II"/>
    <property type="match status" value="1"/>
</dbReference>
<keyword evidence="3" id="KW-0238">DNA-binding</keyword>
<gene>
    <name evidence="6" type="ORF">DY130_00690</name>
</gene>
<evidence type="ECO:0000313" key="7">
    <source>
        <dbReference type="Proteomes" id="UP000784700"/>
    </source>
</evidence>
<dbReference type="PRINTS" id="PR00039">
    <property type="entry name" value="HTHLYSR"/>
</dbReference>
<dbReference type="RefSeq" id="WP_140933829.1">
    <property type="nucleotide sequence ID" value="NZ_QUBF01000001.1"/>
</dbReference>
<keyword evidence="4" id="KW-0804">Transcription</keyword>
<evidence type="ECO:0000256" key="3">
    <source>
        <dbReference type="ARBA" id="ARBA00023125"/>
    </source>
</evidence>
<dbReference type="Pfam" id="PF00126">
    <property type="entry name" value="HTH_1"/>
    <property type="match status" value="1"/>
</dbReference>
<accession>A0A9Q8MUA3</accession>
<dbReference type="PANTHER" id="PTHR30126">
    <property type="entry name" value="HTH-TYPE TRANSCRIPTIONAL REGULATOR"/>
    <property type="match status" value="1"/>
</dbReference>
<dbReference type="InterPro" id="IPR036388">
    <property type="entry name" value="WH-like_DNA-bd_sf"/>
</dbReference>
<dbReference type="Pfam" id="PF03466">
    <property type="entry name" value="LysR_substrate"/>
    <property type="match status" value="1"/>
</dbReference>
<proteinExistence type="inferred from homology"/>
<dbReference type="GO" id="GO:0003700">
    <property type="term" value="F:DNA-binding transcription factor activity"/>
    <property type="evidence" value="ECO:0007669"/>
    <property type="project" value="InterPro"/>
</dbReference>
<dbReference type="Gene3D" id="3.40.190.10">
    <property type="entry name" value="Periplasmic binding protein-like II"/>
    <property type="match status" value="2"/>
</dbReference>
<name>A0A9Q8MUA3_9LACO</name>
<dbReference type="GeneID" id="58107640"/>
<dbReference type="InterPro" id="IPR005119">
    <property type="entry name" value="LysR_subst-bd"/>
</dbReference>
<dbReference type="Gene3D" id="1.10.10.10">
    <property type="entry name" value="Winged helix-like DNA-binding domain superfamily/Winged helix DNA-binding domain"/>
    <property type="match status" value="1"/>
</dbReference>
<dbReference type="Proteomes" id="UP000784700">
    <property type="component" value="Unassembled WGS sequence"/>
</dbReference>
<sequence>MLDQRYITFQILSKTKSYTKTAEKLFITQPAVTQQIKSLENELNLKLVNYKQPSLQITKDGQKLAEFINNINIQSNKFIHQLKETPKKRKLVFGSTRSVAIFMTPNIIKKLENQFHNIECVVTNTNEILKMIDNGKLDFAILEGNFNKRKYSYHVIKDEQFICVAGVDNPLASNKTFKIQELLKQNLLLREMGSGTRFIFANWLESLNITENDFNKVINVNEPTVINNLLQNNLGISFMYKSLAEKEINAGHLKEIKIKGLDIVRPINLVALKNNYFNELVNLIE</sequence>
<protein>
    <submittedName>
        <fullName evidence="6">LysR family transcriptional regulator</fullName>
    </submittedName>
</protein>
<keyword evidence="2" id="KW-0805">Transcription regulation</keyword>
<dbReference type="PROSITE" id="PS50931">
    <property type="entry name" value="HTH_LYSR"/>
    <property type="match status" value="1"/>
</dbReference>
<dbReference type="InterPro" id="IPR000847">
    <property type="entry name" value="LysR_HTH_N"/>
</dbReference>
<evidence type="ECO:0000313" key="6">
    <source>
        <dbReference type="EMBL" id="TPR46063.1"/>
    </source>
</evidence>
<reference evidence="6" key="1">
    <citation type="submission" date="2018-08" db="EMBL/GenBank/DDBJ databases">
        <title>Comparative genomics of wild bee and flower associated Lactobacillus reveals potential adaptation to the bee host.</title>
        <authorList>
            <person name="Vuong H.Q."/>
            <person name="Mcfrederick Q.S."/>
        </authorList>
    </citation>
    <scope>NUCLEOTIDE SEQUENCE</scope>
    <source>
        <strain evidence="6">HV_63</strain>
    </source>
</reference>
<organism evidence="6 7">
    <name type="scientific">Apilactobacillus micheneri</name>
    <dbReference type="NCBI Taxonomy" id="1899430"/>
    <lineage>
        <taxon>Bacteria</taxon>
        <taxon>Bacillati</taxon>
        <taxon>Bacillota</taxon>
        <taxon>Bacilli</taxon>
        <taxon>Lactobacillales</taxon>
        <taxon>Lactobacillaceae</taxon>
        <taxon>Apilactobacillus</taxon>
    </lineage>
</organism>
<comment type="similarity">
    <text evidence="1">Belongs to the LysR transcriptional regulatory family.</text>
</comment>